<feature type="domain" description="YdbS-like PH" evidence="2">
    <location>
        <begin position="82"/>
        <end position="160"/>
    </location>
</feature>
<dbReference type="RefSeq" id="WP_303687670.1">
    <property type="nucleotide sequence ID" value="NZ_CAJXYO010000042.1"/>
</dbReference>
<dbReference type="PANTHER" id="PTHR34473:SF2">
    <property type="entry name" value="UPF0699 TRANSMEMBRANE PROTEIN YDBT"/>
    <property type="match status" value="1"/>
</dbReference>
<feature type="transmembrane region" description="Helical" evidence="1">
    <location>
        <begin position="31"/>
        <end position="51"/>
    </location>
</feature>
<feature type="transmembrane region" description="Helical" evidence="1">
    <location>
        <begin position="57"/>
        <end position="78"/>
    </location>
</feature>
<dbReference type="Pfam" id="PF03703">
    <property type="entry name" value="bPH_2"/>
    <property type="match status" value="1"/>
</dbReference>
<comment type="caution">
    <text evidence="3">The sequence shown here is derived from an EMBL/GenBank/DDBJ whole genome shotgun (WGS) entry which is preliminary data.</text>
</comment>
<dbReference type="InterPro" id="IPR005182">
    <property type="entry name" value="YdbS-like_PH"/>
</dbReference>
<evidence type="ECO:0000313" key="3">
    <source>
        <dbReference type="EMBL" id="OUS11094.1"/>
    </source>
</evidence>
<sequence length="168" mass="19152">MTNDTILAADLPNIEVTDFRKHPKRFLNKKLIAKILVFIPLLAGVVVAYFVVTEYPWLWKVAGGLWVVLLILSVFISYKEYFVRGYILREKDITYRKGWLFHSQITVPFNRIQHTEINHGPIDRLFKLCQLDIFTAGGSSSDLSISGLDPKEAAKLKEYISGKLSAHA</sequence>
<dbReference type="AlphaFoldDB" id="A0A1Z8AL75"/>
<dbReference type="Proteomes" id="UP000196102">
    <property type="component" value="Unassembled WGS sequence"/>
</dbReference>
<accession>A0A1Z8AL75</accession>
<evidence type="ECO:0000259" key="2">
    <source>
        <dbReference type="Pfam" id="PF03703"/>
    </source>
</evidence>
<gene>
    <name evidence="3" type="ORF">A9Q93_11930</name>
</gene>
<dbReference type="PANTHER" id="PTHR34473">
    <property type="entry name" value="UPF0699 TRANSMEMBRANE PROTEIN YDBS"/>
    <property type="match status" value="1"/>
</dbReference>
<evidence type="ECO:0000313" key="4">
    <source>
        <dbReference type="Proteomes" id="UP000196102"/>
    </source>
</evidence>
<protein>
    <recommendedName>
        <fullName evidence="2">YdbS-like PH domain-containing protein</fullName>
    </recommendedName>
</protein>
<organism evidence="3 4">
    <name type="scientific">Nonlabens dokdonensis</name>
    <dbReference type="NCBI Taxonomy" id="328515"/>
    <lineage>
        <taxon>Bacteria</taxon>
        <taxon>Pseudomonadati</taxon>
        <taxon>Bacteroidota</taxon>
        <taxon>Flavobacteriia</taxon>
        <taxon>Flavobacteriales</taxon>
        <taxon>Flavobacteriaceae</taxon>
        <taxon>Nonlabens</taxon>
    </lineage>
</organism>
<proteinExistence type="predicted"/>
<keyword evidence="1" id="KW-0812">Transmembrane</keyword>
<keyword evidence="1" id="KW-1133">Transmembrane helix</keyword>
<evidence type="ECO:0000256" key="1">
    <source>
        <dbReference type="SAM" id="Phobius"/>
    </source>
</evidence>
<reference evidence="4" key="1">
    <citation type="journal article" date="2017" name="Proc. Natl. Acad. Sci. U.S.A.">
        <title>Simulation of Deepwater Horizon oil plume reveals substrate specialization within a complex community of hydrocarbon-degraders.</title>
        <authorList>
            <person name="Hu P."/>
            <person name="Dubinsky E.A."/>
            <person name="Probst A.J."/>
            <person name="Wang J."/>
            <person name="Sieber C.M.K."/>
            <person name="Tom L.M."/>
            <person name="Gardinali P."/>
            <person name="Banfield J.F."/>
            <person name="Atlas R.M."/>
            <person name="Andersen G.L."/>
        </authorList>
    </citation>
    <scope>NUCLEOTIDE SEQUENCE [LARGE SCALE GENOMIC DNA]</scope>
</reference>
<keyword evidence="1" id="KW-0472">Membrane</keyword>
<dbReference type="EMBL" id="MAAX01000184">
    <property type="protein sequence ID" value="OUS11094.1"/>
    <property type="molecule type" value="Genomic_DNA"/>
</dbReference>
<name>A0A1Z8AL75_9FLAO</name>